<accession>A0A8S2CQF1</accession>
<evidence type="ECO:0000256" key="3">
    <source>
        <dbReference type="SAM" id="MobiDB-lite"/>
    </source>
</evidence>
<comment type="caution">
    <text evidence="6">The sequence shown here is derived from an EMBL/GenBank/DDBJ whole genome shotgun (WGS) entry which is preliminary data.</text>
</comment>
<keyword evidence="2" id="KW-0175">Coiled coil</keyword>
<evidence type="ECO:0000313" key="8">
    <source>
        <dbReference type="Proteomes" id="UP000677228"/>
    </source>
</evidence>
<feature type="domain" description="Reverse transcriptase" evidence="5">
    <location>
        <begin position="987"/>
        <end position="1264"/>
    </location>
</feature>
<dbReference type="InterPro" id="IPR036691">
    <property type="entry name" value="Endo/exonu/phosph_ase_sf"/>
</dbReference>
<keyword evidence="1" id="KW-0479">Metal-binding</keyword>
<dbReference type="InterPro" id="IPR005135">
    <property type="entry name" value="Endo/exonuclease/phosphatase"/>
</dbReference>
<dbReference type="PANTHER" id="PTHR36688">
    <property type="entry name" value="ENDO/EXONUCLEASE/PHOSPHATASE DOMAIN-CONTAINING PROTEIN"/>
    <property type="match status" value="1"/>
</dbReference>
<evidence type="ECO:0008006" key="9">
    <source>
        <dbReference type="Google" id="ProtNLM"/>
    </source>
</evidence>
<dbReference type="Proteomes" id="UP000677228">
    <property type="component" value="Unassembled WGS sequence"/>
</dbReference>
<dbReference type="GO" id="GO:0003824">
    <property type="term" value="F:catalytic activity"/>
    <property type="evidence" value="ECO:0007669"/>
    <property type="project" value="InterPro"/>
</dbReference>
<dbReference type="InterPro" id="IPR001878">
    <property type="entry name" value="Znf_CCHC"/>
</dbReference>
<dbReference type="PANTHER" id="PTHR36688:SF1">
    <property type="entry name" value="ENDONUCLEASE_EXONUCLEASE_PHOSPHATASE DOMAIN-CONTAINING PROTEIN"/>
    <property type="match status" value="1"/>
</dbReference>
<dbReference type="PROSITE" id="PS50158">
    <property type="entry name" value="ZF_CCHC"/>
    <property type="match status" value="1"/>
</dbReference>
<name>A0A8S2CQF1_9BILA</name>
<dbReference type="Proteomes" id="UP000682733">
    <property type="component" value="Unassembled WGS sequence"/>
</dbReference>
<dbReference type="Pfam" id="PF03372">
    <property type="entry name" value="Exo_endo_phos"/>
    <property type="match status" value="1"/>
</dbReference>
<reference evidence="6" key="1">
    <citation type="submission" date="2021-02" db="EMBL/GenBank/DDBJ databases">
        <authorList>
            <person name="Nowell W R."/>
        </authorList>
    </citation>
    <scope>NUCLEOTIDE SEQUENCE</scope>
</reference>
<protein>
    <recommendedName>
        <fullName evidence="9">CCHC-type domain-containing protein</fullName>
    </recommendedName>
</protein>
<evidence type="ECO:0000259" key="4">
    <source>
        <dbReference type="PROSITE" id="PS50158"/>
    </source>
</evidence>
<dbReference type="SUPFAM" id="SSF56219">
    <property type="entry name" value="DNase I-like"/>
    <property type="match status" value="1"/>
</dbReference>
<proteinExistence type="predicted"/>
<dbReference type="PROSITE" id="PS50878">
    <property type="entry name" value="RT_POL"/>
    <property type="match status" value="1"/>
</dbReference>
<dbReference type="InterPro" id="IPR000477">
    <property type="entry name" value="RT_dom"/>
</dbReference>
<feature type="compositionally biased region" description="Polar residues" evidence="3">
    <location>
        <begin position="146"/>
        <end position="159"/>
    </location>
</feature>
<dbReference type="GO" id="GO:0003676">
    <property type="term" value="F:nucleic acid binding"/>
    <property type="evidence" value="ECO:0007669"/>
    <property type="project" value="InterPro"/>
</dbReference>
<evidence type="ECO:0000256" key="2">
    <source>
        <dbReference type="SAM" id="Coils"/>
    </source>
</evidence>
<dbReference type="InterPro" id="IPR043502">
    <property type="entry name" value="DNA/RNA_pol_sf"/>
</dbReference>
<evidence type="ECO:0000313" key="7">
    <source>
        <dbReference type="EMBL" id="CAF3558708.1"/>
    </source>
</evidence>
<keyword evidence="1" id="KW-0862">Zinc</keyword>
<feature type="compositionally biased region" description="Low complexity" evidence="3">
    <location>
        <begin position="132"/>
        <end position="145"/>
    </location>
</feature>
<dbReference type="EMBL" id="CAJNOK010000819">
    <property type="protein sequence ID" value="CAF0777382.1"/>
    <property type="molecule type" value="Genomic_DNA"/>
</dbReference>
<organism evidence="6 8">
    <name type="scientific">Didymodactylos carnosus</name>
    <dbReference type="NCBI Taxonomy" id="1234261"/>
    <lineage>
        <taxon>Eukaryota</taxon>
        <taxon>Metazoa</taxon>
        <taxon>Spiralia</taxon>
        <taxon>Gnathifera</taxon>
        <taxon>Rotifera</taxon>
        <taxon>Eurotatoria</taxon>
        <taxon>Bdelloidea</taxon>
        <taxon>Philodinida</taxon>
        <taxon>Philodinidae</taxon>
        <taxon>Didymodactylos</taxon>
    </lineage>
</organism>
<evidence type="ECO:0000256" key="1">
    <source>
        <dbReference type="PROSITE-ProRule" id="PRU00047"/>
    </source>
</evidence>
<feature type="domain" description="CCHC-type" evidence="4">
    <location>
        <begin position="364"/>
        <end position="379"/>
    </location>
</feature>
<dbReference type="Gene3D" id="3.60.10.10">
    <property type="entry name" value="Endonuclease/exonuclease/phosphatase"/>
    <property type="match status" value="1"/>
</dbReference>
<dbReference type="SUPFAM" id="SSF56672">
    <property type="entry name" value="DNA/RNA polymerases"/>
    <property type="match status" value="1"/>
</dbReference>
<dbReference type="GO" id="GO:0008270">
    <property type="term" value="F:zinc ion binding"/>
    <property type="evidence" value="ECO:0007669"/>
    <property type="project" value="UniProtKB-KW"/>
</dbReference>
<evidence type="ECO:0000259" key="5">
    <source>
        <dbReference type="PROSITE" id="PS50878"/>
    </source>
</evidence>
<keyword evidence="1" id="KW-0863">Zinc-finger</keyword>
<evidence type="ECO:0000313" key="6">
    <source>
        <dbReference type="EMBL" id="CAF0777382.1"/>
    </source>
</evidence>
<feature type="coiled-coil region" evidence="2">
    <location>
        <begin position="512"/>
        <end position="539"/>
    </location>
</feature>
<sequence length="1303" mass="150299">MLTVLEVLLKSTTVGTILRYGFPPAQLSRSISTYNMTHSGEQIQVPENTYASPRESNVHSTPSVNKRTLDDVGHSFEKENENEVNTTILSLRENNGWQSSRRNNKKFIASRNRTFHISNQLQNNVQSTLPNQQQASGQISDQQQSVNNLPTRQTSQRNPTENTIFRQANENQNVITNQAQRFATTRYPFSPFIVHFKEDIRDKLVVEHLVQHAKEQCNDFDLRVMGYRRTPINSAGAEYDVLIFVENTQSFAFLLDVRKWPAQLVGKEYSRKMPSIPPQLSGVIQNVAFNVNWDEFVQDIKRQYPQVVNVIRLKSRNLKDLKLVKVEFNSDTVRDEFLEGKYVYVHFMRYPVVEYMALAQVLICSRCMQIGHFQKNCPQKDEVTCKICGVKCADIKKHECQGVPKCIRCDGDHKSSDTKCPKVKDYRAALTRTLLATRNNVQVTQPVQNNLALATSNFPWLNYLSPTNTLTTNNNHVDAIGMFEKLRETMIDEGKKTRESFDQFKEEMFQRDKVYEQEISNLKSKVTTLENQLAQQNLVQQETMILITNLRWGEVYLLFSSYNFDILVLLEVGKFDQATINTAFPNHYLFYQEGENTRGGVIILVRQTIPVIRVPCSLANVCVLDLHLDETLRLIGMYAPDRKSWSWNELSPFFLTKSVICGDFNVDLVEDGDKADRLMKWADDLDLFPVVPDTSTSCRSDRTIDYAFVKGTQVTVQVHEGATTSDHKPIILVFAFDDKRKNMASCTSWLVFSLFLSYTFVFWEKQWSAFNMNGTYNNFTRFLSLLAARCTRTFPLKLARPAIPSELRCKLSYSRALSFRAKRIGDMKSKIASAKIRNDVRRELKLFQQNQLPKQLSGRNKLGDSARMFWNKSKKHFRKQTAALRGFNLPSGQIVRDASSMVQLAADYYEKLFEEPSVIRPHPYTDSPLALNLEDDSPIPDVTYAEVLKVVKTRKKKRSCDIHGISPYLLNQLPDNYWHFMVKLYNHSFRTYQMPDKFKDVRIILLAKKDAICAPDQTRPISLIDSFLKIQERLYLNRFMTILKDKALIPETQSGFLPGRRLQTRVLLFLEQLTSYMSNSSPVATVFVDFKSAFDQLWFAGCLGKFRRMGISKADIKWIGAWLYNRRAVIEIAEKRSRWSPIKRGGPQGSCFTPILFITYHSYMEQFLCMAMSFFFADDLAAVIAARIGIRFTEQCIDLERRLNHFFILLEFYAILSVQPINYMKTQAMFSARAINYPNPMPRISCGGNEIEWVKIYKYLGYWVTTKIGWGNIINRFRISIRQQVCTEKLNVAPQMGGIGEVV</sequence>
<dbReference type="InterPro" id="IPR052560">
    <property type="entry name" value="RdDP_mobile_element"/>
</dbReference>
<feature type="region of interest" description="Disordered" evidence="3">
    <location>
        <begin position="129"/>
        <end position="159"/>
    </location>
</feature>
<gene>
    <name evidence="6" type="ORF">OVA965_LOCUS3416</name>
    <name evidence="7" type="ORF">TMI583_LOCUS3415</name>
</gene>
<dbReference type="Pfam" id="PF00078">
    <property type="entry name" value="RVT_1"/>
    <property type="match status" value="1"/>
</dbReference>
<dbReference type="EMBL" id="CAJOBA010000819">
    <property type="protein sequence ID" value="CAF3558708.1"/>
    <property type="molecule type" value="Genomic_DNA"/>
</dbReference>